<feature type="transmembrane region" description="Helical" evidence="10">
    <location>
        <begin position="37"/>
        <end position="62"/>
    </location>
</feature>
<dbReference type="GO" id="GO:0005886">
    <property type="term" value="C:plasma membrane"/>
    <property type="evidence" value="ECO:0007669"/>
    <property type="project" value="UniProtKB-SubCell"/>
</dbReference>
<dbReference type="PANTHER" id="PTHR21137:SF35">
    <property type="entry name" value="ODORANT RECEPTOR 19A-RELATED"/>
    <property type="match status" value="1"/>
</dbReference>
<evidence type="ECO:0008006" key="13">
    <source>
        <dbReference type="Google" id="ProtNLM"/>
    </source>
</evidence>
<evidence type="ECO:0000256" key="3">
    <source>
        <dbReference type="ARBA" id="ARBA00022606"/>
    </source>
</evidence>
<keyword evidence="5" id="KW-0552">Olfaction</keyword>
<evidence type="ECO:0000256" key="2">
    <source>
        <dbReference type="ARBA" id="ARBA00022475"/>
    </source>
</evidence>
<evidence type="ECO:0000256" key="4">
    <source>
        <dbReference type="ARBA" id="ARBA00022692"/>
    </source>
</evidence>
<feature type="transmembrane region" description="Helical" evidence="10">
    <location>
        <begin position="262"/>
        <end position="283"/>
    </location>
</feature>
<dbReference type="EMBL" id="JALNTZ010000002">
    <property type="protein sequence ID" value="KAJ3663318.1"/>
    <property type="molecule type" value="Genomic_DNA"/>
</dbReference>
<dbReference type="GO" id="GO:0004984">
    <property type="term" value="F:olfactory receptor activity"/>
    <property type="evidence" value="ECO:0007669"/>
    <property type="project" value="InterPro"/>
</dbReference>
<dbReference type="AlphaFoldDB" id="A0AA38IX30"/>
<keyword evidence="4 10" id="KW-0812">Transmembrane</keyword>
<feature type="transmembrane region" description="Helical" evidence="10">
    <location>
        <begin position="123"/>
        <end position="146"/>
    </location>
</feature>
<evidence type="ECO:0000256" key="6">
    <source>
        <dbReference type="ARBA" id="ARBA00022989"/>
    </source>
</evidence>
<evidence type="ECO:0000256" key="8">
    <source>
        <dbReference type="ARBA" id="ARBA00023170"/>
    </source>
</evidence>
<proteinExistence type="predicted"/>
<organism evidence="11 12">
    <name type="scientific">Zophobas morio</name>
    <dbReference type="NCBI Taxonomy" id="2755281"/>
    <lineage>
        <taxon>Eukaryota</taxon>
        <taxon>Metazoa</taxon>
        <taxon>Ecdysozoa</taxon>
        <taxon>Arthropoda</taxon>
        <taxon>Hexapoda</taxon>
        <taxon>Insecta</taxon>
        <taxon>Pterygota</taxon>
        <taxon>Neoptera</taxon>
        <taxon>Endopterygota</taxon>
        <taxon>Coleoptera</taxon>
        <taxon>Polyphaga</taxon>
        <taxon>Cucujiformia</taxon>
        <taxon>Tenebrionidae</taxon>
        <taxon>Zophobas</taxon>
    </lineage>
</organism>
<dbReference type="GO" id="GO:0007165">
    <property type="term" value="P:signal transduction"/>
    <property type="evidence" value="ECO:0007669"/>
    <property type="project" value="UniProtKB-KW"/>
</dbReference>
<feature type="transmembrane region" description="Helical" evidence="10">
    <location>
        <begin position="783"/>
        <end position="802"/>
    </location>
</feature>
<sequence>MQKFDWIYTIRSHILMLKFMGLEIKSEEKPASNLYKLYTFFSVVVIMGGHNLFQTVNIYFVYKDLEALTPIIVVTSTCILVSVKIHFFQRNISVVNNLILSLNSDIFQPKTEQQRRSAELTLYFFKIVYLSFLSLAVMASSAWLLIPILTKGTQDKLLPFAAWYPYDSTTSPLYEFTYIYQCVATLYLVTTMVHIDTLIFFLIMYITIQCDNLCDDLKNLHHDLYNVNVNQRVIACVKHHQAILSSAVDSNKFFDKTILGQLVTTTVTFAVNMLQLSLVVNLGREGVKSVFNVMAVITQIFIYCWFGEEVQVKSEVMAFKVQKLDLKRTLRMNILMLKLMGLWPESSTYKPNLYGFYAFITVVVIMGSHNFFQLINIFFTYKDIEALANSIFITSTDVLVSVKTCFFVQNLKIVKKVTNMWNHEVFQPKSRIQSETLQRNLGFWKLMYVSYFSMVSVTSFIWMIIPILTKTVRNKQLPLAAWYFYDTKISPLYEITYFYQCVGTALLVITTINMDSLVLALMTYIVAQCDNLCDSFKYINIDKRRNSVNRNIVECIIHHKKNLRFAQDSNKFFDKIILGQFATSTIVLASTMFQLSLVNPFSKDGFIRILYTGTITSQIFIYCWFGNEVEIKNEICVSNPLNSAKTSQKTEQMAFKVEKRDLKHTIRITILMLKLMGLWPDGDTIYKFDLYGFYSFISVVVIMGLHNFFQLISIFFAYKNIETFADSIFLTTTDVLISVKTFFFLRNLKIVKKLTDLWNDDIFQPKSNNQDEIIRRTLNFWKMVYISYFSMVSVTSSIWLLIPVLTNTVRDKQLPLIAWYFYDSTVSPLYEITYVYQSIGTVFLVISTINMDALILALMSYIVAQCDNLCDSFKYINIDKRCDVIKTKIVECITHHKTILSFAQDSNRFFDKIILGQFFTSTVVLASTMFQLSLVNPLSNEGFIRMLYSVAITSQVFIYCWFGNEVETKPKNLNQRKSAVFTVSLWKFIYVSFSSVLFVASVAWLLFPFFTNAIQQKQLPFPSWYPYNSTISPLYELSYIYQCTAILYLLVAVVQIDTLIFFFMLYLINQCDMLCDSLKNLHHDIDKPWYVNKQIKDCVKQHQAILSSATYTNKIFDKIMLGQFVSSTTALAVALFRLSLVDNVISGGLNEIFNGLATIIQIFIWSWFGNEIEVKVRYLQLIKLHVHYNASKFACKNVSFYW</sequence>
<evidence type="ECO:0000256" key="1">
    <source>
        <dbReference type="ARBA" id="ARBA00004651"/>
    </source>
</evidence>
<dbReference type="Pfam" id="PF02949">
    <property type="entry name" value="7tm_6"/>
    <property type="match status" value="4"/>
</dbReference>
<feature type="transmembrane region" description="Helical" evidence="10">
    <location>
        <begin position="1152"/>
        <end position="1168"/>
    </location>
</feature>
<gene>
    <name evidence="11" type="ORF">Zmor_007612</name>
</gene>
<feature type="transmembrane region" description="Helical" evidence="10">
    <location>
        <begin position="497"/>
        <end position="527"/>
    </location>
</feature>
<dbReference type="Proteomes" id="UP001168821">
    <property type="component" value="Unassembled WGS sequence"/>
</dbReference>
<keyword evidence="3" id="KW-0716">Sensory transduction</keyword>
<feature type="transmembrane region" description="Helical" evidence="10">
    <location>
        <begin position="356"/>
        <end position="379"/>
    </location>
</feature>
<evidence type="ECO:0000256" key="10">
    <source>
        <dbReference type="SAM" id="Phobius"/>
    </source>
</evidence>
<feature type="transmembrane region" description="Helical" evidence="10">
    <location>
        <begin position="178"/>
        <end position="203"/>
    </location>
</feature>
<reference evidence="11" key="1">
    <citation type="journal article" date="2023" name="G3 (Bethesda)">
        <title>Whole genome assemblies of Zophobas morio and Tenebrio molitor.</title>
        <authorList>
            <person name="Kaur S."/>
            <person name="Stinson S.A."/>
            <person name="diCenzo G.C."/>
        </authorList>
    </citation>
    <scope>NUCLEOTIDE SEQUENCE</scope>
    <source>
        <strain evidence="11">QUZm001</strain>
    </source>
</reference>
<feature type="transmembrane region" description="Helical" evidence="10">
    <location>
        <begin position="289"/>
        <end position="307"/>
    </location>
</feature>
<dbReference type="PANTHER" id="PTHR21137">
    <property type="entry name" value="ODORANT RECEPTOR"/>
    <property type="match status" value="1"/>
</dbReference>
<evidence type="ECO:0000313" key="11">
    <source>
        <dbReference type="EMBL" id="KAJ3663318.1"/>
    </source>
</evidence>
<feature type="transmembrane region" description="Helical" evidence="10">
    <location>
        <begin position="724"/>
        <end position="745"/>
    </location>
</feature>
<keyword evidence="7 10" id="KW-0472">Membrane</keyword>
<comment type="subcellular location">
    <subcellularLocation>
        <location evidence="1">Cell membrane</location>
        <topology evidence="1">Multi-pass membrane protein</topology>
    </subcellularLocation>
</comment>
<feature type="transmembrane region" description="Helical" evidence="10">
    <location>
        <begin position="68"/>
        <end position="87"/>
    </location>
</feature>
<dbReference type="GO" id="GO:0005549">
    <property type="term" value="F:odorant binding"/>
    <property type="evidence" value="ECO:0007669"/>
    <property type="project" value="InterPro"/>
</dbReference>
<keyword evidence="8" id="KW-0675">Receptor</keyword>
<protein>
    <recommendedName>
        <fullName evidence="13">7tm 6 domain containing protein</fullName>
    </recommendedName>
</protein>
<feature type="transmembrane region" description="Helical" evidence="10">
    <location>
        <begin position="448"/>
        <end position="469"/>
    </location>
</feature>
<keyword evidence="9" id="KW-0807">Transducer</keyword>
<feature type="transmembrane region" description="Helical" evidence="10">
    <location>
        <begin position="1039"/>
        <end position="1068"/>
    </location>
</feature>
<accession>A0AA38IX30</accession>
<evidence type="ECO:0000256" key="5">
    <source>
        <dbReference type="ARBA" id="ARBA00022725"/>
    </source>
</evidence>
<feature type="transmembrane region" description="Helical" evidence="10">
    <location>
        <begin position="693"/>
        <end position="718"/>
    </location>
</feature>
<name>A0AA38IX30_9CUCU</name>
<feature type="transmembrane region" description="Helical" evidence="10">
    <location>
        <begin position="985"/>
        <end position="1007"/>
    </location>
</feature>
<feature type="transmembrane region" description="Helical" evidence="10">
    <location>
        <begin position="834"/>
        <end position="864"/>
    </location>
</feature>
<dbReference type="InterPro" id="IPR004117">
    <property type="entry name" value="7tm6_olfct_rcpt"/>
</dbReference>
<evidence type="ECO:0000313" key="12">
    <source>
        <dbReference type="Proteomes" id="UP001168821"/>
    </source>
</evidence>
<keyword evidence="6 10" id="KW-1133">Transmembrane helix</keyword>
<keyword evidence="2" id="KW-1003">Cell membrane</keyword>
<feature type="transmembrane region" description="Helical" evidence="10">
    <location>
        <begin position="1119"/>
        <end position="1140"/>
    </location>
</feature>
<evidence type="ECO:0000256" key="9">
    <source>
        <dbReference type="ARBA" id="ARBA00023224"/>
    </source>
</evidence>
<feature type="transmembrane region" description="Helical" evidence="10">
    <location>
        <begin position="946"/>
        <end position="964"/>
    </location>
</feature>
<comment type="caution">
    <text evidence="11">The sequence shown here is derived from an EMBL/GenBank/DDBJ whole genome shotgun (WGS) entry which is preliminary data.</text>
</comment>
<evidence type="ECO:0000256" key="7">
    <source>
        <dbReference type="ARBA" id="ARBA00023136"/>
    </source>
</evidence>
<feature type="transmembrane region" description="Helical" evidence="10">
    <location>
        <begin position="913"/>
        <end position="934"/>
    </location>
</feature>
<feature type="transmembrane region" description="Helical" evidence="10">
    <location>
        <begin position="572"/>
        <end position="593"/>
    </location>
</feature>
<keyword evidence="12" id="KW-1185">Reference proteome</keyword>